<dbReference type="CDD" id="cd00603">
    <property type="entry name" value="IPT_PCSR"/>
    <property type="match status" value="2"/>
</dbReference>
<keyword evidence="3" id="KW-1185">Reference proteome</keyword>
<dbReference type="InterPro" id="IPR002909">
    <property type="entry name" value="IPT_dom"/>
</dbReference>
<dbReference type="Proteomes" id="UP000076078">
    <property type="component" value="Unassembled WGS sequence"/>
</dbReference>
<dbReference type="Pfam" id="PF01833">
    <property type="entry name" value="TIG"/>
    <property type="match status" value="2"/>
</dbReference>
<dbReference type="PANTHER" id="PTHR23361">
    <property type="entry name" value="MUCIN"/>
    <property type="match status" value="1"/>
</dbReference>
<protein>
    <submittedName>
        <fullName evidence="2">IPT/TIG domain-containing protein</fullName>
    </submittedName>
</protein>
<dbReference type="InterPro" id="IPR013783">
    <property type="entry name" value="Ig-like_fold"/>
</dbReference>
<sequence length="786" mass="89890">MIIKYRSSIIFGEHTRQCPDQLIEDISREYLYSSIYENGFNETAYVMKEALKSFRNDIDIYTNSYGDVNCFIKFPDGSQYPFKDIVSVTHEIWRDICSIRMSGLSPYQNFGYGLEGYLIYNPISGTHSAVIIHKRQICSVISNATEEIFQREDFFGRCKMGPLVNNISPLGSPISNQNTTVAITITGYNLNFNTYVSLDNEPCLVKEHSKSRYEDTIICQFNVSSDIDNHEKEFKFTDPTLLRETLFYNNFKFVLYKPWIRELVNHKDLVPNKGLVTIISPVFQLNISSNIIVKLKGTNQKIQDIYTEINQETQQNETYITFTPNGVGKHNYLELDIDGIQSGSIMSWNVEFLDPTITDIYPNLIDTREIESVFTISGLNFNTHKLFRDKYYILIGYDPVYVEYPYTLDSPISTHVHNDTTIIVKVGDTNRSMVYDIKLFLDGIEMENRNISFRNPLSRVDLVEYNSTRAKTNESTYFYMHGHQLKSKFIHFNSSIHLQCYDIDRVDLFDTYGSQYFFNHNVIRFTDTPIPRKTPGSEYNKNEIVLCRMGIGIGSNKIHLKGYSEEIATISYSKPLVNEIMKPKEELLDTKGGFTITLNGENFVPNEFFKGNLYVGRGEYVNEPYKESIDGGREISNVFINGIEVSNIKWKSSSEIQIEVPPGIGSNLSVRVMVGLQNNSDNEVKFSYDKPILHHSSYTTSSSGYDWITISGKNFVPQELSQNETLLNSLGFENSIRIGSQNCLSIQWVSDNQALCQVPPGTGNNLSITLTVGNQSSEPNQSFSYF</sequence>
<dbReference type="SUPFAM" id="SSF81296">
    <property type="entry name" value="E set domains"/>
    <property type="match status" value="2"/>
</dbReference>
<reference evidence="2 3" key="1">
    <citation type="submission" date="2015-12" db="EMBL/GenBank/DDBJ databases">
        <title>Dictyostelia acquired genes for synthesis and detection of signals that induce cell-type specialization by lateral gene transfer from prokaryotes.</title>
        <authorList>
            <person name="Gloeckner G."/>
            <person name="Schaap P."/>
        </authorList>
    </citation>
    <scope>NUCLEOTIDE SEQUENCE [LARGE SCALE GENOMIC DNA]</scope>
    <source>
        <strain evidence="2 3">TK</strain>
    </source>
</reference>
<dbReference type="InterPro" id="IPR014756">
    <property type="entry name" value="Ig_E-set"/>
</dbReference>
<dbReference type="AlphaFoldDB" id="A0A151Z6X0"/>
<dbReference type="OrthoDB" id="21614at2759"/>
<evidence type="ECO:0000313" key="2">
    <source>
        <dbReference type="EMBL" id="KYQ89685.1"/>
    </source>
</evidence>
<gene>
    <name evidence="2" type="ORF">DLAC_09652</name>
</gene>
<accession>A0A151Z6X0</accession>
<organism evidence="2 3">
    <name type="scientific">Tieghemostelium lacteum</name>
    <name type="common">Slime mold</name>
    <name type="synonym">Dictyostelium lacteum</name>
    <dbReference type="NCBI Taxonomy" id="361077"/>
    <lineage>
        <taxon>Eukaryota</taxon>
        <taxon>Amoebozoa</taxon>
        <taxon>Evosea</taxon>
        <taxon>Eumycetozoa</taxon>
        <taxon>Dictyostelia</taxon>
        <taxon>Dictyosteliales</taxon>
        <taxon>Raperosteliaceae</taxon>
        <taxon>Tieghemostelium</taxon>
    </lineage>
</organism>
<dbReference type="PANTHER" id="PTHR23361:SF19">
    <property type="entry name" value="IPT_TIG DOMAIN-CONTAINING PROTEIN-RELATED"/>
    <property type="match status" value="1"/>
</dbReference>
<evidence type="ECO:0000313" key="3">
    <source>
        <dbReference type="Proteomes" id="UP000076078"/>
    </source>
</evidence>
<evidence type="ECO:0000259" key="1">
    <source>
        <dbReference type="Pfam" id="PF01833"/>
    </source>
</evidence>
<proteinExistence type="predicted"/>
<comment type="caution">
    <text evidence="2">The sequence shown here is derived from an EMBL/GenBank/DDBJ whole genome shotgun (WGS) entry which is preliminary data.</text>
</comment>
<dbReference type="InParanoid" id="A0A151Z6X0"/>
<name>A0A151Z6X0_TIELA</name>
<dbReference type="Gene3D" id="2.60.40.10">
    <property type="entry name" value="Immunoglobulins"/>
    <property type="match status" value="2"/>
</dbReference>
<feature type="domain" description="IPT/TIG" evidence="1">
    <location>
        <begin position="697"/>
        <end position="785"/>
    </location>
</feature>
<feature type="domain" description="IPT/TIG" evidence="1">
    <location>
        <begin position="590"/>
        <end position="688"/>
    </location>
</feature>
<dbReference type="EMBL" id="LODT01000039">
    <property type="protein sequence ID" value="KYQ89685.1"/>
    <property type="molecule type" value="Genomic_DNA"/>
</dbReference>